<dbReference type="AlphaFoldDB" id="B7PRT2"/>
<organism>
    <name type="scientific">Ixodes scapularis</name>
    <name type="common">Black-legged tick</name>
    <name type="synonym">Deer tick</name>
    <dbReference type="NCBI Taxonomy" id="6945"/>
    <lineage>
        <taxon>Eukaryota</taxon>
        <taxon>Metazoa</taxon>
        <taxon>Ecdysozoa</taxon>
        <taxon>Arthropoda</taxon>
        <taxon>Chelicerata</taxon>
        <taxon>Arachnida</taxon>
        <taxon>Acari</taxon>
        <taxon>Parasitiformes</taxon>
        <taxon>Ixodida</taxon>
        <taxon>Ixodoidea</taxon>
        <taxon>Ixodidae</taxon>
        <taxon>Ixodinae</taxon>
        <taxon>Ixodes</taxon>
    </lineage>
</organism>
<sequence>RELGTSRKVFWSTEGSTRDEQTWGSPSRLLWCSSSSPRREEECRRSERSNGLFGQPTFSLRRCLVLVINAKCL</sequence>
<reference evidence="1 3" key="1">
    <citation type="submission" date="2008-03" db="EMBL/GenBank/DDBJ databases">
        <title>Annotation of Ixodes scapularis.</title>
        <authorList>
            <consortium name="Ixodes scapularis Genome Project Consortium"/>
            <person name="Caler E."/>
            <person name="Hannick L.I."/>
            <person name="Bidwell S."/>
            <person name="Joardar V."/>
            <person name="Thiagarajan M."/>
            <person name="Amedeo P."/>
            <person name="Galinsky K.J."/>
            <person name="Schobel S."/>
            <person name="Inman J."/>
            <person name="Hostetler J."/>
            <person name="Miller J."/>
            <person name="Hammond M."/>
            <person name="Megy K."/>
            <person name="Lawson D."/>
            <person name="Kodira C."/>
            <person name="Sutton G."/>
            <person name="Meyer J."/>
            <person name="Hill C.A."/>
            <person name="Birren B."/>
            <person name="Nene V."/>
            <person name="Collins F."/>
            <person name="Alarcon-Chaidez F."/>
            <person name="Wikel S."/>
            <person name="Strausberg R."/>
        </authorList>
    </citation>
    <scope>NUCLEOTIDE SEQUENCE [LARGE SCALE GENOMIC DNA]</scope>
    <source>
        <strain evidence="3">Wikel</strain>
        <strain evidence="1">Wikel colony</strain>
    </source>
</reference>
<dbReference type="EnsemblMetazoa" id="ISCW019446-RA">
    <property type="protein sequence ID" value="ISCW019446-PA"/>
    <property type="gene ID" value="ISCW019446"/>
</dbReference>
<dbReference type="HOGENOM" id="CLU_2711978_0_0_1"/>
<dbReference type="PaxDb" id="6945-B7PRT2"/>
<keyword evidence="3" id="KW-1185">Reference proteome</keyword>
<feature type="non-terminal residue" evidence="1">
    <location>
        <position position="73"/>
    </location>
</feature>
<dbReference type="VEuPathDB" id="VectorBase:ISCI019446"/>
<gene>
    <name evidence="1" type="ORF">IscW_ISCW019446</name>
</gene>
<dbReference type="Proteomes" id="UP000001555">
    <property type="component" value="Unassembled WGS sequence"/>
</dbReference>
<evidence type="ECO:0000313" key="3">
    <source>
        <dbReference type="Proteomes" id="UP000001555"/>
    </source>
</evidence>
<protein>
    <submittedName>
        <fullName evidence="1 2">Uncharacterized protein</fullName>
    </submittedName>
</protein>
<evidence type="ECO:0000313" key="2">
    <source>
        <dbReference type="EnsemblMetazoa" id="ISCW019446-PA"/>
    </source>
</evidence>
<proteinExistence type="predicted"/>
<dbReference type="InParanoid" id="B7PRT2"/>
<dbReference type="VEuPathDB" id="VectorBase:ISCW019446"/>
<dbReference type="EMBL" id="DS775215">
    <property type="protein sequence ID" value="EEC09304.1"/>
    <property type="molecule type" value="Genomic_DNA"/>
</dbReference>
<reference evidence="2" key="2">
    <citation type="submission" date="2020-05" db="UniProtKB">
        <authorList>
            <consortium name="EnsemblMetazoa"/>
        </authorList>
    </citation>
    <scope>IDENTIFICATION</scope>
    <source>
        <strain evidence="2">wikel</strain>
    </source>
</reference>
<accession>B7PRT2</accession>
<dbReference type="EMBL" id="ABJB010785260">
    <property type="status" value="NOT_ANNOTATED_CDS"/>
    <property type="molecule type" value="Genomic_DNA"/>
</dbReference>
<evidence type="ECO:0000313" key="1">
    <source>
        <dbReference type="EMBL" id="EEC09304.1"/>
    </source>
</evidence>
<name>B7PRT2_IXOSC</name>
<feature type="non-terminal residue" evidence="1">
    <location>
        <position position="1"/>
    </location>
</feature>